<proteinExistence type="predicted"/>
<name>K9E3A2_9BACE</name>
<dbReference type="STRING" id="742727.HMPREF9447_01368"/>
<dbReference type="EMBL" id="ADLF01000008">
    <property type="protein sequence ID" value="EKU91178.1"/>
    <property type="molecule type" value="Genomic_DNA"/>
</dbReference>
<dbReference type="Proteomes" id="UP000009872">
    <property type="component" value="Unassembled WGS sequence"/>
</dbReference>
<sequence>MERNNRKDRNALKEYFRKGKTPTEEQFAQLIDSMSNLVEDGQMVRTATGWAFYPSQAGSMDIGLYTEENKPPVWTLSVTSEKHLLIKNEKGETVFDAAQDKSIVLPGSLTVEGGGEEPVPGGEDYLSIPADKQWHPLPLNASREGFGCRVYLIYASFREQGTGLCKLTRATAIWLNRMEQRIESPQKHWWGWAGGIRFRWLDTKGDPCLQMCSKRHLPSGEVHCRIVEIYKG</sequence>
<dbReference type="AlphaFoldDB" id="K9E3A2"/>
<accession>K9E3A2</accession>
<evidence type="ECO:0000313" key="1">
    <source>
        <dbReference type="EMBL" id="EKU91178.1"/>
    </source>
</evidence>
<keyword evidence="2" id="KW-1185">Reference proteome</keyword>
<dbReference type="HOGENOM" id="CLU_1192881_0_0_10"/>
<gene>
    <name evidence="1" type="ORF">HMPREF9447_01368</name>
</gene>
<dbReference type="eggNOG" id="ENOG503027A">
    <property type="taxonomic scope" value="Bacteria"/>
</dbReference>
<organism evidence="1 2">
    <name type="scientific">Bacteroides oleiciplenus YIT 12058</name>
    <dbReference type="NCBI Taxonomy" id="742727"/>
    <lineage>
        <taxon>Bacteria</taxon>
        <taxon>Pseudomonadati</taxon>
        <taxon>Bacteroidota</taxon>
        <taxon>Bacteroidia</taxon>
        <taxon>Bacteroidales</taxon>
        <taxon>Bacteroidaceae</taxon>
        <taxon>Bacteroides</taxon>
    </lineage>
</organism>
<dbReference type="PATRIC" id="fig|742727.4.peg.1387"/>
<dbReference type="OrthoDB" id="1031347at2"/>
<dbReference type="RefSeq" id="WP_009128937.1">
    <property type="nucleotide sequence ID" value="NZ_JH992940.1"/>
</dbReference>
<comment type="caution">
    <text evidence="1">The sequence shown here is derived from an EMBL/GenBank/DDBJ whole genome shotgun (WGS) entry which is preliminary data.</text>
</comment>
<evidence type="ECO:0000313" key="2">
    <source>
        <dbReference type="Proteomes" id="UP000009872"/>
    </source>
</evidence>
<protein>
    <submittedName>
        <fullName evidence="1">Uncharacterized protein</fullName>
    </submittedName>
</protein>
<reference evidence="1 2" key="1">
    <citation type="submission" date="2012-09" db="EMBL/GenBank/DDBJ databases">
        <title>The Genome Sequence of Bacteroides oleiciplenus YIT 12058.</title>
        <authorList>
            <consortium name="The Broad Institute Genome Sequencing Platform"/>
            <person name="Earl A."/>
            <person name="Ward D."/>
            <person name="Feldgarden M."/>
            <person name="Gevers D."/>
            <person name="Morotomi M."/>
            <person name="Walker B."/>
            <person name="Young S.K."/>
            <person name="Zeng Q."/>
            <person name="Gargeya S."/>
            <person name="Fitzgerald M."/>
            <person name="Haas B."/>
            <person name="Abouelleil A."/>
            <person name="Alvarado L."/>
            <person name="Arachchi H.M."/>
            <person name="Berlin A.M."/>
            <person name="Chapman S.B."/>
            <person name="Goldberg J."/>
            <person name="Griggs A."/>
            <person name="Gujja S."/>
            <person name="Hansen M."/>
            <person name="Howarth C."/>
            <person name="Imamovic A."/>
            <person name="Larimer J."/>
            <person name="McCowen C."/>
            <person name="Montmayeur A."/>
            <person name="Murphy C."/>
            <person name="Neiman D."/>
            <person name="Pearson M."/>
            <person name="Priest M."/>
            <person name="Roberts A."/>
            <person name="Saif S."/>
            <person name="Shea T."/>
            <person name="Sisk P."/>
            <person name="Sykes S."/>
            <person name="Wortman J."/>
            <person name="Nusbaum C."/>
            <person name="Birren B."/>
        </authorList>
    </citation>
    <scope>NUCLEOTIDE SEQUENCE [LARGE SCALE GENOMIC DNA]</scope>
    <source>
        <strain evidence="1 2">YIT 12058</strain>
    </source>
</reference>